<organism evidence="2 3">
    <name type="scientific">Thalassiosira oceanica</name>
    <name type="common">Marine diatom</name>
    <dbReference type="NCBI Taxonomy" id="159749"/>
    <lineage>
        <taxon>Eukaryota</taxon>
        <taxon>Sar</taxon>
        <taxon>Stramenopiles</taxon>
        <taxon>Ochrophyta</taxon>
        <taxon>Bacillariophyta</taxon>
        <taxon>Coscinodiscophyceae</taxon>
        <taxon>Thalassiosirophycidae</taxon>
        <taxon>Thalassiosirales</taxon>
        <taxon>Thalassiosiraceae</taxon>
        <taxon>Thalassiosira</taxon>
    </lineage>
</organism>
<proteinExistence type="predicted"/>
<dbReference type="AlphaFoldDB" id="K0RTQ2"/>
<evidence type="ECO:0000256" key="1">
    <source>
        <dbReference type="SAM" id="MobiDB-lite"/>
    </source>
</evidence>
<dbReference type="Proteomes" id="UP000266841">
    <property type="component" value="Unassembled WGS sequence"/>
</dbReference>
<gene>
    <name evidence="2" type="ORF">THAOC_22797</name>
</gene>
<feature type="region of interest" description="Disordered" evidence="1">
    <location>
        <begin position="55"/>
        <end position="92"/>
    </location>
</feature>
<protein>
    <submittedName>
        <fullName evidence="2">Uncharacterized protein</fullName>
    </submittedName>
</protein>
<sequence length="92" mass="10014">MIVSAMSRRSCRAADILRRPSAVRNPSLIRAHRLDAVGFRERFIPDIAVYGGTEGTALPPAPALPERRPTDFGPRSLPDATVPKGSEDKGYN</sequence>
<feature type="non-terminal residue" evidence="2">
    <location>
        <position position="92"/>
    </location>
</feature>
<dbReference type="EMBL" id="AGNL01029185">
    <property type="protein sequence ID" value="EJK57188.1"/>
    <property type="molecule type" value="Genomic_DNA"/>
</dbReference>
<evidence type="ECO:0000313" key="2">
    <source>
        <dbReference type="EMBL" id="EJK57188.1"/>
    </source>
</evidence>
<comment type="caution">
    <text evidence="2">The sequence shown here is derived from an EMBL/GenBank/DDBJ whole genome shotgun (WGS) entry which is preliminary data.</text>
</comment>
<keyword evidence="3" id="KW-1185">Reference proteome</keyword>
<name>K0RTQ2_THAOC</name>
<evidence type="ECO:0000313" key="3">
    <source>
        <dbReference type="Proteomes" id="UP000266841"/>
    </source>
</evidence>
<reference evidence="2 3" key="1">
    <citation type="journal article" date="2012" name="Genome Biol.">
        <title>Genome and low-iron response of an oceanic diatom adapted to chronic iron limitation.</title>
        <authorList>
            <person name="Lommer M."/>
            <person name="Specht M."/>
            <person name="Roy A.S."/>
            <person name="Kraemer L."/>
            <person name="Andreson R."/>
            <person name="Gutowska M.A."/>
            <person name="Wolf J."/>
            <person name="Bergner S.V."/>
            <person name="Schilhabel M.B."/>
            <person name="Klostermeier U.C."/>
            <person name="Beiko R.G."/>
            <person name="Rosenstiel P."/>
            <person name="Hippler M."/>
            <person name="Laroche J."/>
        </authorList>
    </citation>
    <scope>NUCLEOTIDE SEQUENCE [LARGE SCALE GENOMIC DNA]</scope>
    <source>
        <strain evidence="2 3">CCMP1005</strain>
    </source>
</reference>
<accession>K0RTQ2</accession>